<evidence type="ECO:0000313" key="1">
    <source>
        <dbReference type="EMBL" id="KAI8538215.1"/>
    </source>
</evidence>
<gene>
    <name evidence="1" type="ORF">RHMOL_Rhmol09G0085300</name>
</gene>
<comment type="caution">
    <text evidence="1">The sequence shown here is derived from an EMBL/GenBank/DDBJ whole genome shotgun (WGS) entry which is preliminary data.</text>
</comment>
<proteinExistence type="predicted"/>
<dbReference type="Proteomes" id="UP001062846">
    <property type="component" value="Chromosome 9"/>
</dbReference>
<name>A0ACC0MBI9_RHOML</name>
<organism evidence="1 2">
    <name type="scientific">Rhododendron molle</name>
    <name type="common">Chinese azalea</name>
    <name type="synonym">Azalea mollis</name>
    <dbReference type="NCBI Taxonomy" id="49168"/>
    <lineage>
        <taxon>Eukaryota</taxon>
        <taxon>Viridiplantae</taxon>
        <taxon>Streptophyta</taxon>
        <taxon>Embryophyta</taxon>
        <taxon>Tracheophyta</taxon>
        <taxon>Spermatophyta</taxon>
        <taxon>Magnoliopsida</taxon>
        <taxon>eudicotyledons</taxon>
        <taxon>Gunneridae</taxon>
        <taxon>Pentapetalae</taxon>
        <taxon>asterids</taxon>
        <taxon>Ericales</taxon>
        <taxon>Ericaceae</taxon>
        <taxon>Ericoideae</taxon>
        <taxon>Rhodoreae</taxon>
        <taxon>Rhododendron</taxon>
    </lineage>
</organism>
<evidence type="ECO:0000313" key="2">
    <source>
        <dbReference type="Proteomes" id="UP001062846"/>
    </source>
</evidence>
<accession>A0ACC0MBI9</accession>
<sequence>MIWYVYYRTNKVRSDEIVTEYGGGVVINEDGFVFMVAQVAPTGYHKVLMKLPKDLDIMEMILVDRDISRNLAIYKPKGEKSQHEKSSNYFKFSDMNKVREGMQIFTTCHTGGLGLSFETREASYGATYDDREEDENESVFRTLKVQDVPDHNNNLLHSVIKQLCFLRNSVAPRMVITAKYTDFIPNLSSIDGSEMDEVKMTLN</sequence>
<dbReference type="EMBL" id="CM046396">
    <property type="protein sequence ID" value="KAI8538215.1"/>
    <property type="molecule type" value="Genomic_DNA"/>
</dbReference>
<keyword evidence="2" id="KW-1185">Reference proteome</keyword>
<protein>
    <submittedName>
        <fullName evidence="1">Uncharacterized protein</fullName>
    </submittedName>
</protein>
<reference evidence="1" key="1">
    <citation type="submission" date="2022-02" db="EMBL/GenBank/DDBJ databases">
        <title>Plant Genome Project.</title>
        <authorList>
            <person name="Zhang R.-G."/>
        </authorList>
    </citation>
    <scope>NUCLEOTIDE SEQUENCE</scope>
    <source>
        <strain evidence="1">AT1</strain>
    </source>
</reference>